<feature type="compositionally biased region" description="Low complexity" evidence="1">
    <location>
        <begin position="95"/>
        <end position="111"/>
    </location>
</feature>
<dbReference type="Proteomes" id="UP000327493">
    <property type="component" value="Chromosome 5"/>
</dbReference>
<dbReference type="AlphaFoldDB" id="A0A5J5DGU2"/>
<gene>
    <name evidence="2" type="ORF">FQN60_017963</name>
</gene>
<accession>A0A5J5DGU2</accession>
<evidence type="ECO:0000256" key="1">
    <source>
        <dbReference type="SAM" id="MobiDB-lite"/>
    </source>
</evidence>
<protein>
    <submittedName>
        <fullName evidence="2">Uncharacterized protein</fullName>
    </submittedName>
</protein>
<feature type="region of interest" description="Disordered" evidence="1">
    <location>
        <begin position="66"/>
        <end position="111"/>
    </location>
</feature>
<dbReference type="EMBL" id="VOFY01000005">
    <property type="protein sequence ID" value="KAA8592508.1"/>
    <property type="molecule type" value="Genomic_DNA"/>
</dbReference>
<evidence type="ECO:0000313" key="2">
    <source>
        <dbReference type="EMBL" id="KAA8592508.1"/>
    </source>
</evidence>
<evidence type="ECO:0000313" key="3">
    <source>
        <dbReference type="Proteomes" id="UP000327493"/>
    </source>
</evidence>
<name>A0A5J5DGU2_9PERO</name>
<proteinExistence type="predicted"/>
<reference evidence="2 3" key="1">
    <citation type="submission" date="2019-08" db="EMBL/GenBank/DDBJ databases">
        <title>A chromosome-level genome assembly, high-density linkage maps, and genome scans reveal the genomic architecture of hybrid incompatibilities underlying speciation via character displacement in darters (Percidae: Etheostominae).</title>
        <authorList>
            <person name="Moran R.L."/>
            <person name="Catchen J.M."/>
            <person name="Fuller R.C."/>
        </authorList>
    </citation>
    <scope>NUCLEOTIDE SEQUENCE [LARGE SCALE GENOMIC DNA]</scope>
    <source>
        <strain evidence="2">EspeVRDwgs_2016</strain>
        <tissue evidence="2">Muscle</tissue>
    </source>
</reference>
<organism evidence="2 3">
    <name type="scientific">Etheostoma spectabile</name>
    <name type="common">orangethroat darter</name>
    <dbReference type="NCBI Taxonomy" id="54343"/>
    <lineage>
        <taxon>Eukaryota</taxon>
        <taxon>Metazoa</taxon>
        <taxon>Chordata</taxon>
        <taxon>Craniata</taxon>
        <taxon>Vertebrata</taxon>
        <taxon>Euteleostomi</taxon>
        <taxon>Actinopterygii</taxon>
        <taxon>Neopterygii</taxon>
        <taxon>Teleostei</taxon>
        <taxon>Neoteleostei</taxon>
        <taxon>Acanthomorphata</taxon>
        <taxon>Eupercaria</taxon>
        <taxon>Perciformes</taxon>
        <taxon>Percoidei</taxon>
        <taxon>Percidae</taxon>
        <taxon>Etheostomatinae</taxon>
        <taxon>Etheostoma</taxon>
    </lineage>
</organism>
<keyword evidence="3" id="KW-1185">Reference proteome</keyword>
<comment type="caution">
    <text evidence="2">The sequence shown here is derived from an EMBL/GenBank/DDBJ whole genome shotgun (WGS) entry which is preliminary data.</text>
</comment>
<sequence length="111" mass="12498">MICCFYYVALITQNLYPTASHISASVLLLFTFYCEVTPSIVSCLKKRPEITFTGWWQGRKRQWQSQGKSSVSLPEGWAAVPSGSYPQALEDSHNQPRSSRSHSSCVQCSYP</sequence>